<organism evidence="2 3">
    <name type="scientific">Marasmius tenuissimus</name>
    <dbReference type="NCBI Taxonomy" id="585030"/>
    <lineage>
        <taxon>Eukaryota</taxon>
        <taxon>Fungi</taxon>
        <taxon>Dikarya</taxon>
        <taxon>Basidiomycota</taxon>
        <taxon>Agaricomycotina</taxon>
        <taxon>Agaricomycetes</taxon>
        <taxon>Agaricomycetidae</taxon>
        <taxon>Agaricales</taxon>
        <taxon>Marasmiineae</taxon>
        <taxon>Marasmiaceae</taxon>
        <taxon>Marasmius</taxon>
    </lineage>
</organism>
<feature type="region of interest" description="Disordered" evidence="1">
    <location>
        <begin position="263"/>
        <end position="289"/>
    </location>
</feature>
<accession>A0ABR3ADF1</accession>
<feature type="region of interest" description="Disordered" evidence="1">
    <location>
        <begin position="1"/>
        <end position="53"/>
    </location>
</feature>
<evidence type="ECO:0000256" key="1">
    <source>
        <dbReference type="SAM" id="MobiDB-lite"/>
    </source>
</evidence>
<feature type="compositionally biased region" description="Polar residues" evidence="1">
    <location>
        <begin position="478"/>
        <end position="500"/>
    </location>
</feature>
<dbReference type="Proteomes" id="UP001437256">
    <property type="component" value="Unassembled WGS sequence"/>
</dbReference>
<reference evidence="2 3" key="1">
    <citation type="submission" date="2024-05" db="EMBL/GenBank/DDBJ databases">
        <title>A draft genome resource for the thread blight pathogen Marasmius tenuissimus strain MS-2.</title>
        <authorList>
            <person name="Yulfo-Soto G.E."/>
            <person name="Baruah I.K."/>
            <person name="Amoako-Attah I."/>
            <person name="Bukari Y."/>
            <person name="Meinhardt L.W."/>
            <person name="Bailey B.A."/>
            <person name="Cohen S.P."/>
        </authorList>
    </citation>
    <scope>NUCLEOTIDE SEQUENCE [LARGE SCALE GENOMIC DNA]</scope>
    <source>
        <strain evidence="2 3">MS-2</strain>
    </source>
</reference>
<gene>
    <name evidence="2" type="ORF">AAF712_001586</name>
</gene>
<sequence>MLPRKQPPSHRHATPSGPWPFLDVSDEVDPLLLASPPPQPRTDDNDDEDRSREWKGYPQAQFANWSKHQQNKSGIGEVVRGEGSKKCTVHKVDVWTDGTFHDDEDSEWVVQSNNAQTMSQFWENIQQKPGPDVKVRALFVDNLSGPVLQMLGAKFQIEPFFFSSSLKSIPTRYQEQVQPGKGDHITVTLSFIRPVEAPAMSEPSIRSGYTDDSDEMYRLQNSYLHQHAIDINGPLKLTSVSDKVLCPDLLSFHVIRRRSNPEDTNLQRANSVSSAKLPTRRTSTTSTMSRASLLSGSTSTIISYHPPCTSGYKTTSASDMRSRLLGAGRSVYWSRIFQSTVPTGDPTFIALSLLWYALYAWDEVIDILTNEVGWLESNTLSTLPHPDHPDHDPHFDTHRLTHQLHVIRAHLLHYQSLLSDFRKSVMFLRKASNPALADPPPAEPSPPLSSAGQRRPSVTKIMTGDQVARPLAPVPESPVNTPATVVSATQEASEQLSSARSGARTPWFNPQEHGDRFFGDDSIDFATALMELIEEEIEPSEPQERMLKKESRILLNEIDRLEMTSRMLDKRLGNIMQLAFSSVNIEDSRRMSHLAEAAGRDSAVMKQISYLTMVFLPATFVAVRFTSLL</sequence>
<comment type="caution">
    <text evidence="2">The sequence shown here is derived from an EMBL/GenBank/DDBJ whole genome shotgun (WGS) entry which is preliminary data.</text>
</comment>
<feature type="region of interest" description="Disordered" evidence="1">
    <location>
        <begin position="433"/>
        <end position="455"/>
    </location>
</feature>
<name>A0ABR3ADF1_9AGAR</name>
<feature type="region of interest" description="Disordered" evidence="1">
    <location>
        <begin position="469"/>
        <end position="516"/>
    </location>
</feature>
<proteinExistence type="predicted"/>
<evidence type="ECO:0000313" key="3">
    <source>
        <dbReference type="Proteomes" id="UP001437256"/>
    </source>
</evidence>
<dbReference type="EMBL" id="JBBXMP010000004">
    <property type="protein sequence ID" value="KAL0071028.1"/>
    <property type="molecule type" value="Genomic_DNA"/>
</dbReference>
<evidence type="ECO:0000313" key="2">
    <source>
        <dbReference type="EMBL" id="KAL0071028.1"/>
    </source>
</evidence>
<feature type="compositionally biased region" description="Polar residues" evidence="1">
    <location>
        <begin position="263"/>
        <end position="276"/>
    </location>
</feature>
<keyword evidence="3" id="KW-1185">Reference proteome</keyword>
<feature type="compositionally biased region" description="Pro residues" evidence="1">
    <location>
        <begin position="437"/>
        <end position="447"/>
    </location>
</feature>
<feature type="compositionally biased region" description="Low complexity" evidence="1">
    <location>
        <begin position="280"/>
        <end position="289"/>
    </location>
</feature>
<protein>
    <submittedName>
        <fullName evidence="2">Uncharacterized protein</fullName>
    </submittedName>
</protein>